<sequence length="484" mass="55151">MGIVIRQSFKNTISTYLGFGIGAINTLFLYTYFLSDTYYGLVGFILSTANIMLPFMAFGVHNALIKFYSKYKTKNSLNSFLTLMLFLPLLIIIPTGIIGVFCYEMIASVLASENAIIYDYVWYIFIVAISMAYFEVFFAWSKTQLKTVYGNTMKEVFHRACVTLLLVAVYFDVLTVQQFITALVLVYVARMLLMMAYAFSVRLPVLKFYKLDDLSSIIKYALLIIVAGSVAMFILDIDKFMIGQMLKIENVAYYNVAIFIATVIAVPHRAMHQIMMPLTAQFLNGNQNDDLKDLYQRSSINLLVLGGLIFLLIVLNINELYALLQEQFRGGVFVVFIIGLAKLFDSSLGNNNAILFNSDYYRMVLVFGVVLAIMAVVLNILLIPIYGLEGSALATFLALVFYNIIKLVFVNRKFRMQPYSRKSLQVIGIIGLLIASFYYLEFPFHPILNIILKSLLLVVIYLVLIYRFNLSEDLKLQMKKYLEL</sequence>
<evidence type="ECO:0000256" key="2">
    <source>
        <dbReference type="ARBA" id="ARBA00022475"/>
    </source>
</evidence>
<keyword evidence="3 6" id="KW-0812">Transmembrane</keyword>
<feature type="transmembrane region" description="Helical" evidence="6">
    <location>
        <begin position="392"/>
        <end position="411"/>
    </location>
</feature>
<keyword evidence="5 6" id="KW-0472">Membrane</keyword>
<feature type="transmembrane region" description="Helical" evidence="6">
    <location>
        <begin position="179"/>
        <end position="205"/>
    </location>
</feature>
<feature type="transmembrane region" description="Helical" evidence="6">
    <location>
        <begin position="423"/>
        <end position="440"/>
    </location>
</feature>
<evidence type="ECO:0000313" key="8">
    <source>
        <dbReference type="Proteomes" id="UP001595812"/>
    </source>
</evidence>
<feature type="transmembrane region" description="Helical" evidence="6">
    <location>
        <begin position="80"/>
        <end position="100"/>
    </location>
</feature>
<feature type="transmembrane region" description="Helical" evidence="6">
    <location>
        <begin position="120"/>
        <end position="140"/>
    </location>
</feature>
<feature type="transmembrane region" description="Helical" evidence="6">
    <location>
        <begin position="217"/>
        <end position="235"/>
    </location>
</feature>
<dbReference type="EMBL" id="JBHSAT010000022">
    <property type="protein sequence ID" value="MFC3878108.1"/>
    <property type="molecule type" value="Genomic_DNA"/>
</dbReference>
<protein>
    <submittedName>
        <fullName evidence="7">Lipopolysaccharide biosynthesis protein</fullName>
    </submittedName>
</protein>
<evidence type="ECO:0000256" key="1">
    <source>
        <dbReference type="ARBA" id="ARBA00004651"/>
    </source>
</evidence>
<comment type="caution">
    <text evidence="7">The sequence shown here is derived from an EMBL/GenBank/DDBJ whole genome shotgun (WGS) entry which is preliminary data.</text>
</comment>
<dbReference type="RefSeq" id="WP_386101808.1">
    <property type="nucleotide sequence ID" value="NZ_JBHSAT010000022.1"/>
</dbReference>
<feature type="transmembrane region" description="Helical" evidence="6">
    <location>
        <begin position="38"/>
        <end position="60"/>
    </location>
</feature>
<reference evidence="8" key="1">
    <citation type="journal article" date="2019" name="Int. J. Syst. Evol. Microbiol.">
        <title>The Global Catalogue of Microorganisms (GCM) 10K type strain sequencing project: providing services to taxonomists for standard genome sequencing and annotation.</title>
        <authorList>
            <consortium name="The Broad Institute Genomics Platform"/>
            <consortium name="The Broad Institute Genome Sequencing Center for Infectious Disease"/>
            <person name="Wu L."/>
            <person name="Ma J."/>
        </authorList>
    </citation>
    <scope>NUCLEOTIDE SEQUENCE [LARGE SCALE GENOMIC DNA]</scope>
    <source>
        <strain evidence="8">CECT 8979</strain>
    </source>
</reference>
<dbReference type="Proteomes" id="UP001595812">
    <property type="component" value="Unassembled WGS sequence"/>
</dbReference>
<accession>A0ABV8AJE0</accession>
<keyword evidence="4 6" id="KW-1133">Transmembrane helix</keyword>
<feature type="transmembrane region" description="Helical" evidence="6">
    <location>
        <begin position="12"/>
        <end position="32"/>
    </location>
</feature>
<gene>
    <name evidence="7" type="ORF">ACFOSX_12790</name>
</gene>
<dbReference type="PANTHER" id="PTHR30250:SF11">
    <property type="entry name" value="O-ANTIGEN TRANSPORTER-RELATED"/>
    <property type="match status" value="1"/>
</dbReference>
<comment type="subcellular location">
    <subcellularLocation>
        <location evidence="1">Cell membrane</location>
        <topology evidence="1">Multi-pass membrane protein</topology>
    </subcellularLocation>
</comment>
<feature type="transmembrane region" description="Helical" evidence="6">
    <location>
        <begin position="251"/>
        <end position="268"/>
    </location>
</feature>
<feature type="transmembrane region" description="Helical" evidence="6">
    <location>
        <begin position="364"/>
        <end position="386"/>
    </location>
</feature>
<feature type="transmembrane region" description="Helical" evidence="6">
    <location>
        <begin position="327"/>
        <end position="344"/>
    </location>
</feature>
<evidence type="ECO:0000256" key="5">
    <source>
        <dbReference type="ARBA" id="ARBA00023136"/>
    </source>
</evidence>
<dbReference type="InterPro" id="IPR002797">
    <property type="entry name" value="Polysacc_synth"/>
</dbReference>
<evidence type="ECO:0000256" key="4">
    <source>
        <dbReference type="ARBA" id="ARBA00022989"/>
    </source>
</evidence>
<evidence type="ECO:0000256" key="6">
    <source>
        <dbReference type="SAM" id="Phobius"/>
    </source>
</evidence>
<feature type="transmembrane region" description="Helical" evidence="6">
    <location>
        <begin position="446"/>
        <end position="470"/>
    </location>
</feature>
<evidence type="ECO:0000313" key="7">
    <source>
        <dbReference type="EMBL" id="MFC3878108.1"/>
    </source>
</evidence>
<name>A0ABV8AJE0_9FLAO</name>
<evidence type="ECO:0000256" key="3">
    <source>
        <dbReference type="ARBA" id="ARBA00022692"/>
    </source>
</evidence>
<feature type="transmembrane region" description="Helical" evidence="6">
    <location>
        <begin position="300"/>
        <end position="321"/>
    </location>
</feature>
<proteinExistence type="predicted"/>
<dbReference type="InterPro" id="IPR050833">
    <property type="entry name" value="Poly_Biosynth_Transport"/>
</dbReference>
<keyword evidence="8" id="KW-1185">Reference proteome</keyword>
<keyword evidence="2" id="KW-1003">Cell membrane</keyword>
<dbReference type="Pfam" id="PF01943">
    <property type="entry name" value="Polysacc_synt"/>
    <property type="match status" value="1"/>
</dbReference>
<feature type="transmembrane region" description="Helical" evidence="6">
    <location>
        <begin position="156"/>
        <end position="173"/>
    </location>
</feature>
<dbReference type="PANTHER" id="PTHR30250">
    <property type="entry name" value="PST FAMILY PREDICTED COLANIC ACID TRANSPORTER"/>
    <property type="match status" value="1"/>
</dbReference>
<organism evidence="7 8">
    <name type="scientific">Winogradskyella maritima</name>
    <dbReference type="NCBI Taxonomy" id="1517766"/>
    <lineage>
        <taxon>Bacteria</taxon>
        <taxon>Pseudomonadati</taxon>
        <taxon>Bacteroidota</taxon>
        <taxon>Flavobacteriia</taxon>
        <taxon>Flavobacteriales</taxon>
        <taxon>Flavobacteriaceae</taxon>
        <taxon>Winogradskyella</taxon>
    </lineage>
</organism>